<evidence type="ECO:0000313" key="1">
    <source>
        <dbReference type="EMBL" id="RMI25430.1"/>
    </source>
</evidence>
<dbReference type="EMBL" id="RFLX01000005">
    <property type="protein sequence ID" value="RMI25430.1"/>
    <property type="molecule type" value="Genomic_DNA"/>
</dbReference>
<protein>
    <recommendedName>
        <fullName evidence="3">Secreted protein</fullName>
    </recommendedName>
</protein>
<proteinExistence type="predicted"/>
<organism evidence="1 2">
    <name type="scientific">Teichococcus wenyumeiae</name>
    <dbReference type="NCBI Taxonomy" id="2478470"/>
    <lineage>
        <taxon>Bacteria</taxon>
        <taxon>Pseudomonadati</taxon>
        <taxon>Pseudomonadota</taxon>
        <taxon>Alphaproteobacteria</taxon>
        <taxon>Acetobacterales</taxon>
        <taxon>Roseomonadaceae</taxon>
        <taxon>Roseomonas</taxon>
    </lineage>
</organism>
<name>A0ABX9VN54_9PROT</name>
<accession>A0ABX9VN54</accession>
<dbReference type="Proteomes" id="UP000274097">
    <property type="component" value="Unassembled WGS sequence"/>
</dbReference>
<evidence type="ECO:0000313" key="2">
    <source>
        <dbReference type="Proteomes" id="UP000274097"/>
    </source>
</evidence>
<comment type="caution">
    <text evidence="1">The sequence shown here is derived from an EMBL/GenBank/DDBJ whole genome shotgun (WGS) entry which is preliminary data.</text>
</comment>
<gene>
    <name evidence="1" type="ORF">EBE87_09870</name>
</gene>
<sequence>MAPSDLAERTMPVTEFILVLATAAGLAAAPATLPAAPAATAPPPPSLSRAFRTYPDAASCEQAAAALTAPSGARLLCLPVESSSLVETAF</sequence>
<keyword evidence="2" id="KW-1185">Reference proteome</keyword>
<reference evidence="1 2" key="1">
    <citation type="submission" date="2018-10" db="EMBL/GenBank/DDBJ databases">
        <title>Roseomonas sp. nov., isolated from feces of Tibetan antelopes in the Qinghai-Tibet plateau, China.</title>
        <authorList>
            <person name="Tian Z."/>
        </authorList>
    </citation>
    <scope>NUCLEOTIDE SEQUENCE [LARGE SCALE GENOMIC DNA]</scope>
    <source>
        <strain evidence="1 2">Z23</strain>
    </source>
</reference>
<evidence type="ECO:0008006" key="3">
    <source>
        <dbReference type="Google" id="ProtNLM"/>
    </source>
</evidence>